<protein>
    <submittedName>
        <fullName evidence="2">MBL fold metallo-hydrolase</fullName>
    </submittedName>
</protein>
<evidence type="ECO:0000259" key="1">
    <source>
        <dbReference type="SMART" id="SM00849"/>
    </source>
</evidence>
<organism evidence="2 3">
    <name type="scientific">Paenactinomyces guangxiensis</name>
    <dbReference type="NCBI Taxonomy" id="1490290"/>
    <lineage>
        <taxon>Bacteria</taxon>
        <taxon>Bacillati</taxon>
        <taxon>Bacillota</taxon>
        <taxon>Bacilli</taxon>
        <taxon>Bacillales</taxon>
        <taxon>Thermoactinomycetaceae</taxon>
        <taxon>Paenactinomyces</taxon>
    </lineage>
</organism>
<sequence length="274" mass="31362">MQSHICTTCGTQYPLSSEPPKRCVICDEERQYINPNGQSWTTLEKMRESNIYTNEILHEEKGLYSITTKPNFAIGQTAYLVQNKGFNLLWDCITYLDDRTLEEAKKLGGIQAIALSHPHYYSAQVEWAEALDTLIYIHEDDKEWVMRPSDRIQFWSGETLELSEGLTLHRLGGHFKGGTVLHWENGNDGKGVLLTGDIIQVVADRKWVSFMYSYPNLIPLPAKKVAEMAEKVARLKFDRLYNAFHRIVIENANESVQKSAERYIAALEGKLFIT</sequence>
<comment type="caution">
    <text evidence="2">The sequence shown here is derived from an EMBL/GenBank/DDBJ whole genome shotgun (WGS) entry which is preliminary data.</text>
</comment>
<dbReference type="CDD" id="cd07727">
    <property type="entry name" value="YmaE-like_MBL-fold"/>
    <property type="match status" value="1"/>
</dbReference>
<evidence type="ECO:0000313" key="3">
    <source>
        <dbReference type="Proteomes" id="UP000535491"/>
    </source>
</evidence>
<evidence type="ECO:0000313" key="2">
    <source>
        <dbReference type="EMBL" id="MBA4494789.1"/>
    </source>
</evidence>
<dbReference type="PANTHER" id="PTHR36839:SF1">
    <property type="entry name" value="METALLO-BETA-LACTAMASE FAMILY PROTEIN (AFU_ORTHOLOGUE AFUA_5G12770)"/>
    <property type="match status" value="1"/>
</dbReference>
<dbReference type="Pfam" id="PF00753">
    <property type="entry name" value="Lactamase_B"/>
    <property type="match status" value="1"/>
</dbReference>
<feature type="domain" description="Metallo-beta-lactamase" evidence="1">
    <location>
        <begin position="75"/>
        <end position="245"/>
    </location>
</feature>
<dbReference type="SUPFAM" id="SSF56281">
    <property type="entry name" value="Metallo-hydrolase/oxidoreductase"/>
    <property type="match status" value="1"/>
</dbReference>
<dbReference type="PANTHER" id="PTHR36839">
    <property type="entry name" value="METALLO-BETA-LACTAMASE FAMILY PROTEIN (AFU_ORTHOLOGUE AFUA_5G12770)"/>
    <property type="match status" value="1"/>
</dbReference>
<proteinExistence type="predicted"/>
<accession>A0A7W1WRU2</accession>
<dbReference type="EMBL" id="JACEIQ010000009">
    <property type="protein sequence ID" value="MBA4494789.1"/>
    <property type="molecule type" value="Genomic_DNA"/>
</dbReference>
<dbReference type="Proteomes" id="UP000535491">
    <property type="component" value="Unassembled WGS sequence"/>
</dbReference>
<dbReference type="RefSeq" id="WP_181752022.1">
    <property type="nucleotide sequence ID" value="NZ_JACEIQ010000009.1"/>
</dbReference>
<gene>
    <name evidence="2" type="ORF">H1191_10775</name>
</gene>
<dbReference type="AlphaFoldDB" id="A0A7W1WRU2"/>
<dbReference type="InterPro" id="IPR001279">
    <property type="entry name" value="Metallo-B-lactamas"/>
</dbReference>
<dbReference type="Gene3D" id="3.60.15.10">
    <property type="entry name" value="Ribonuclease Z/Hydroxyacylglutathione hydrolase-like"/>
    <property type="match status" value="1"/>
</dbReference>
<keyword evidence="2" id="KW-0378">Hydrolase</keyword>
<dbReference type="SMART" id="SM00849">
    <property type="entry name" value="Lactamase_B"/>
    <property type="match status" value="1"/>
</dbReference>
<dbReference type="InterPro" id="IPR036866">
    <property type="entry name" value="RibonucZ/Hydroxyglut_hydro"/>
</dbReference>
<name>A0A7W1WRU2_9BACL</name>
<dbReference type="GO" id="GO:0016787">
    <property type="term" value="F:hydrolase activity"/>
    <property type="evidence" value="ECO:0007669"/>
    <property type="project" value="UniProtKB-KW"/>
</dbReference>
<reference evidence="2 3" key="1">
    <citation type="submission" date="2020-07" db="EMBL/GenBank/DDBJ databases">
        <authorList>
            <person name="Feng H."/>
        </authorList>
    </citation>
    <scope>NUCLEOTIDE SEQUENCE [LARGE SCALE GENOMIC DNA]</scope>
    <source>
        <strain evidence="3">s-10</strain>
    </source>
</reference>
<keyword evidence="3" id="KW-1185">Reference proteome</keyword>